<evidence type="ECO:0000313" key="2">
    <source>
        <dbReference type="Proteomes" id="UP000237105"/>
    </source>
</evidence>
<sequence length="98" mass="10662">MASSAHRPLAWTGLDWLCRTSCIRDLDGAGTSPRGWLPNSCWTSSSKSSLRWLLSSLASSPSRRTLSLRTSATSSLKLRMASWAISAFRFASVRAASI</sequence>
<accession>A0A2P5A4Y1</accession>
<proteinExistence type="predicted"/>
<dbReference type="AlphaFoldDB" id="A0A2P5A4Y1"/>
<dbReference type="Proteomes" id="UP000237105">
    <property type="component" value="Unassembled WGS sequence"/>
</dbReference>
<gene>
    <name evidence="1" type="ORF">PanWU01x14_368690</name>
</gene>
<name>A0A2P5A4Y1_PARAD</name>
<dbReference type="EMBL" id="JXTB01000982">
    <property type="protein sequence ID" value="PON31597.1"/>
    <property type="molecule type" value="Genomic_DNA"/>
</dbReference>
<reference evidence="2" key="1">
    <citation type="submission" date="2016-06" db="EMBL/GenBank/DDBJ databases">
        <title>Parallel loss of symbiosis genes in relatives of nitrogen-fixing non-legume Parasponia.</title>
        <authorList>
            <person name="Van Velzen R."/>
            <person name="Holmer R."/>
            <person name="Bu F."/>
            <person name="Rutten L."/>
            <person name="Van Zeijl A."/>
            <person name="Liu W."/>
            <person name="Santuari L."/>
            <person name="Cao Q."/>
            <person name="Sharma T."/>
            <person name="Shen D."/>
            <person name="Roswanjaya Y."/>
            <person name="Wardhani T."/>
            <person name="Kalhor M.S."/>
            <person name="Jansen J."/>
            <person name="Van den Hoogen J."/>
            <person name="Gungor B."/>
            <person name="Hartog M."/>
            <person name="Hontelez J."/>
            <person name="Verver J."/>
            <person name="Yang W.-C."/>
            <person name="Schijlen E."/>
            <person name="Repin R."/>
            <person name="Schilthuizen M."/>
            <person name="Schranz E."/>
            <person name="Heidstra R."/>
            <person name="Miyata K."/>
            <person name="Fedorova E."/>
            <person name="Kohlen W."/>
            <person name="Bisseling T."/>
            <person name="Smit S."/>
            <person name="Geurts R."/>
        </authorList>
    </citation>
    <scope>NUCLEOTIDE SEQUENCE [LARGE SCALE GENOMIC DNA]</scope>
    <source>
        <strain evidence="2">cv. WU1-14</strain>
    </source>
</reference>
<keyword evidence="2" id="KW-1185">Reference proteome</keyword>
<comment type="caution">
    <text evidence="1">The sequence shown here is derived from an EMBL/GenBank/DDBJ whole genome shotgun (WGS) entry which is preliminary data.</text>
</comment>
<organism evidence="1 2">
    <name type="scientific">Parasponia andersonii</name>
    <name type="common">Sponia andersonii</name>
    <dbReference type="NCBI Taxonomy" id="3476"/>
    <lineage>
        <taxon>Eukaryota</taxon>
        <taxon>Viridiplantae</taxon>
        <taxon>Streptophyta</taxon>
        <taxon>Embryophyta</taxon>
        <taxon>Tracheophyta</taxon>
        <taxon>Spermatophyta</taxon>
        <taxon>Magnoliopsida</taxon>
        <taxon>eudicotyledons</taxon>
        <taxon>Gunneridae</taxon>
        <taxon>Pentapetalae</taxon>
        <taxon>rosids</taxon>
        <taxon>fabids</taxon>
        <taxon>Rosales</taxon>
        <taxon>Cannabaceae</taxon>
        <taxon>Parasponia</taxon>
    </lineage>
</organism>
<protein>
    <submittedName>
        <fullName evidence="1">Uncharacterized protein</fullName>
    </submittedName>
</protein>
<evidence type="ECO:0000313" key="1">
    <source>
        <dbReference type="EMBL" id="PON31597.1"/>
    </source>
</evidence>